<dbReference type="EMBL" id="JBHTLP010000011">
    <property type="protein sequence ID" value="MFD1142864.1"/>
    <property type="molecule type" value="Genomic_DNA"/>
</dbReference>
<organism evidence="3 4">
    <name type="scientific">Larkinella insperata</name>
    <dbReference type="NCBI Taxonomy" id="332158"/>
    <lineage>
        <taxon>Bacteria</taxon>
        <taxon>Pseudomonadati</taxon>
        <taxon>Bacteroidota</taxon>
        <taxon>Cytophagia</taxon>
        <taxon>Cytophagales</taxon>
        <taxon>Spirosomataceae</taxon>
        <taxon>Larkinella</taxon>
    </lineage>
</organism>
<sequence length="410" mass="45379">MKSVHRLLSKAALLALVVSALTSCNKEPVTPEPGEGGESPVEVPNTPFSSIPDELVGTWYASHNEGPLTENWKNGTFQGEQGFREFRTMIFTKDGRNAVEYTSEVYNLSAGEEKRYLYKITGTLEYKSNPAQLTFHAQSGVMRVYSNLTTGYKESPIKADDLKSYYSVLRNPHGTTFPNETNYLKAQRFDGGNQFSVEYTKVGNDVPTTPGGDGSYSKPPTSGTYVQIGKQYYPTVTIGSQEWMSVNYDGGAGGLKDNNKPQYGTYYKYADLPNVIKIPAGWRLPSREDFVQLLKSQGLELNEWGSTDGEDLASKKKLGQLMAAKGWTKQDGYANNRSGFNAVPGNLRVLNGNPHGEGTNCLLWTSDLNEEEIPLAFQLIQLPSDTYAKFGGYPVGYNPPYLPIRLVRDK</sequence>
<name>A0ABW3Q9Q8_9BACT</name>
<dbReference type="Proteomes" id="UP001597116">
    <property type="component" value="Unassembled WGS sequence"/>
</dbReference>
<evidence type="ECO:0000313" key="3">
    <source>
        <dbReference type="EMBL" id="MFD1142864.1"/>
    </source>
</evidence>
<accession>A0ABW3Q9Q8</accession>
<feature type="domain" description="Fibrobacter succinogenes major paralogous" evidence="2">
    <location>
        <begin position="236"/>
        <end position="408"/>
    </location>
</feature>
<reference evidence="4" key="1">
    <citation type="journal article" date="2019" name="Int. J. Syst. Evol. Microbiol.">
        <title>The Global Catalogue of Microorganisms (GCM) 10K type strain sequencing project: providing services to taxonomists for standard genome sequencing and annotation.</title>
        <authorList>
            <consortium name="The Broad Institute Genomics Platform"/>
            <consortium name="The Broad Institute Genome Sequencing Center for Infectious Disease"/>
            <person name="Wu L."/>
            <person name="Ma J."/>
        </authorList>
    </citation>
    <scope>NUCLEOTIDE SEQUENCE [LARGE SCALE GENOMIC DNA]</scope>
    <source>
        <strain evidence="4">CCUG 55608</strain>
    </source>
</reference>
<feature type="signal peptide" evidence="1">
    <location>
        <begin position="1"/>
        <end position="20"/>
    </location>
</feature>
<evidence type="ECO:0000259" key="2">
    <source>
        <dbReference type="Pfam" id="PF09603"/>
    </source>
</evidence>
<dbReference type="NCBIfam" id="TIGR02145">
    <property type="entry name" value="Fib_succ_major"/>
    <property type="match status" value="1"/>
</dbReference>
<dbReference type="Pfam" id="PF09603">
    <property type="entry name" value="Fib_succ_major"/>
    <property type="match status" value="1"/>
</dbReference>
<protein>
    <submittedName>
        <fullName evidence="3">FISUMP domain-containing protein</fullName>
    </submittedName>
</protein>
<evidence type="ECO:0000313" key="4">
    <source>
        <dbReference type="Proteomes" id="UP001597116"/>
    </source>
</evidence>
<keyword evidence="1" id="KW-0732">Signal</keyword>
<proteinExistence type="predicted"/>
<dbReference type="RefSeq" id="WP_265990663.1">
    <property type="nucleotide sequence ID" value="NZ_CP110973.1"/>
</dbReference>
<keyword evidence="4" id="KW-1185">Reference proteome</keyword>
<feature type="chain" id="PRO_5046912067" evidence="1">
    <location>
        <begin position="21"/>
        <end position="410"/>
    </location>
</feature>
<evidence type="ECO:0000256" key="1">
    <source>
        <dbReference type="SAM" id="SignalP"/>
    </source>
</evidence>
<dbReference type="InterPro" id="IPR011871">
    <property type="entry name" value="Fib_succ_major"/>
</dbReference>
<gene>
    <name evidence="3" type="ORF">ACFQ4C_17190</name>
</gene>
<dbReference type="PROSITE" id="PS51257">
    <property type="entry name" value="PROKAR_LIPOPROTEIN"/>
    <property type="match status" value="1"/>
</dbReference>
<comment type="caution">
    <text evidence="3">The sequence shown here is derived from an EMBL/GenBank/DDBJ whole genome shotgun (WGS) entry which is preliminary data.</text>
</comment>